<dbReference type="AlphaFoldDB" id="A0A6N3F497"/>
<keyword evidence="2" id="KW-0472">Membrane</keyword>
<feature type="region of interest" description="Disordered" evidence="1">
    <location>
        <begin position="183"/>
        <end position="273"/>
    </location>
</feature>
<sequence length="326" mass="35920">MLRFRRLISAITLGTFLLGSGVAVSADTTETKSTKVYVEYNIKDGTVLKKDDVYTMTISVENVEKFKDFNMEYIYDKNVREVKSIKSNYQAVGTGATETFDTGKSYEKPDGNNNDYNVAKYNLSRATYGKVTGKTTILKVDMVMTSEGTINLDAIDFKFDIGDFTDKENTSIPYTLEIKNTYKNNDDSTVIPPGNNDNNDNNNNNDNTDGDTTKPPTDDNVDDIPPTDTDGDTQTPGDDTNDKTDNGDTDNKDDGTIPPDTDLDDGKGKGDNFVEVPKTSDSLRTQSILISICVAIGGVCLGLAILTSNKKRKRSSLIKKFNIEER</sequence>
<feature type="signal peptide" evidence="3">
    <location>
        <begin position="1"/>
        <end position="25"/>
    </location>
</feature>
<evidence type="ECO:0000256" key="1">
    <source>
        <dbReference type="SAM" id="MobiDB-lite"/>
    </source>
</evidence>
<evidence type="ECO:0008006" key="5">
    <source>
        <dbReference type="Google" id="ProtNLM"/>
    </source>
</evidence>
<feature type="compositionally biased region" description="Low complexity" evidence="1">
    <location>
        <begin position="223"/>
        <end position="238"/>
    </location>
</feature>
<accession>A0A6N3F497</accession>
<organism evidence="4">
    <name type="scientific">Clostridium paraputrificum</name>
    <dbReference type="NCBI Taxonomy" id="29363"/>
    <lineage>
        <taxon>Bacteria</taxon>
        <taxon>Bacillati</taxon>
        <taxon>Bacillota</taxon>
        <taxon>Clostridia</taxon>
        <taxon>Eubacteriales</taxon>
        <taxon>Clostridiaceae</taxon>
        <taxon>Clostridium</taxon>
    </lineage>
</organism>
<keyword evidence="2" id="KW-0812">Transmembrane</keyword>
<dbReference type="EMBL" id="CACRTV010000057">
    <property type="protein sequence ID" value="VYU46977.1"/>
    <property type="molecule type" value="Genomic_DNA"/>
</dbReference>
<dbReference type="RefSeq" id="WP_156561754.1">
    <property type="nucleotide sequence ID" value="NZ_CACRTV010000057.1"/>
</dbReference>
<evidence type="ECO:0000256" key="3">
    <source>
        <dbReference type="SAM" id="SignalP"/>
    </source>
</evidence>
<gene>
    <name evidence="4" type="ORF">CPLFYP93_02388</name>
</gene>
<feature type="compositionally biased region" description="Low complexity" evidence="1">
    <location>
        <begin position="192"/>
        <end position="207"/>
    </location>
</feature>
<reference evidence="4" key="1">
    <citation type="submission" date="2019-11" db="EMBL/GenBank/DDBJ databases">
        <authorList>
            <person name="Feng L."/>
        </authorList>
    </citation>
    <scope>NUCLEOTIDE SEQUENCE</scope>
    <source>
        <strain evidence="4">CParaputrificumLFYP93</strain>
    </source>
</reference>
<keyword evidence="2" id="KW-1133">Transmembrane helix</keyword>
<proteinExistence type="predicted"/>
<protein>
    <recommendedName>
        <fullName evidence="5">Cohesin domain-containing protein</fullName>
    </recommendedName>
</protein>
<evidence type="ECO:0000256" key="2">
    <source>
        <dbReference type="SAM" id="Phobius"/>
    </source>
</evidence>
<name>A0A6N3F497_9CLOT</name>
<feature type="compositionally biased region" description="Basic and acidic residues" evidence="1">
    <location>
        <begin position="240"/>
        <end position="255"/>
    </location>
</feature>
<feature type="transmembrane region" description="Helical" evidence="2">
    <location>
        <begin position="288"/>
        <end position="306"/>
    </location>
</feature>
<feature type="chain" id="PRO_5038896630" description="Cohesin domain-containing protein" evidence="3">
    <location>
        <begin position="26"/>
        <end position="326"/>
    </location>
</feature>
<evidence type="ECO:0000313" key="4">
    <source>
        <dbReference type="EMBL" id="VYU46977.1"/>
    </source>
</evidence>
<keyword evidence="3" id="KW-0732">Signal</keyword>